<dbReference type="EMBL" id="NRRU01000034">
    <property type="protein sequence ID" value="MBK1713268.1"/>
    <property type="molecule type" value="Genomic_DNA"/>
</dbReference>
<protein>
    <submittedName>
        <fullName evidence="1">Uncharacterized protein</fullName>
    </submittedName>
</protein>
<evidence type="ECO:0000313" key="1">
    <source>
        <dbReference type="EMBL" id="MBK1713268.1"/>
    </source>
</evidence>
<reference evidence="1" key="2">
    <citation type="journal article" date="2020" name="Microorganisms">
        <title>Osmotic Adaptation and Compatible Solute Biosynthesis of Phototrophic Bacteria as Revealed from Genome Analyses.</title>
        <authorList>
            <person name="Imhoff J.F."/>
            <person name="Rahn T."/>
            <person name="Kunzel S."/>
            <person name="Keller A."/>
            <person name="Neulinger S.C."/>
        </authorList>
    </citation>
    <scope>NUCLEOTIDE SEQUENCE</scope>
    <source>
        <strain evidence="1">IM 151</strain>
    </source>
</reference>
<reference evidence="1" key="1">
    <citation type="submission" date="2017-08" db="EMBL/GenBank/DDBJ databases">
        <authorList>
            <person name="Imhoff J.F."/>
            <person name="Rahn T."/>
            <person name="Kuenzel S."/>
            <person name="Neulinger S.C."/>
        </authorList>
    </citation>
    <scope>NUCLEOTIDE SEQUENCE</scope>
    <source>
        <strain evidence="1">IM 151</strain>
    </source>
</reference>
<sequence>MANVDQSVMWARLMQSMQAELFPNGLGAGTMFSAASVARSINLNATDAGVTNYGIYSLGDIIPANSPDYNPAPSGLAASYMQFLAWIDLGGDTNPNLQSQLNIALAGDGGANPGLIAIQAGYNNTYNAAAKAYTDQKAAAATVGDTVAPFKSWVLTNYPSLATAQSQLAGAQSKVDQLSNQLYGPGYQQVQLARQITGINGGAQDPMQQNNYNMQITSATYIPPGSTAAVIGQAAPSTTASTVTNVSSYVPLYQFDTAYAATYTQWQAASVAGTIGQTFHFDSSSQDYDYQASGWNASAKASWSDFFRTVSGSTSSSATAVSVDASSSAFSFDVSFVGAKAFGINPGPWWQNGSLVSTYRDKLKPGAPDFFSDAGALARRASQVVLGFEPTITIKMSAQDYSRVKSSWQTQAALTIGVGPFSFGASGGANSSKDQIHYDDASSSIRIGPIKSTMPVLLGVVSSRL</sequence>
<dbReference type="Proteomes" id="UP001041814">
    <property type="component" value="Unassembled WGS sequence"/>
</dbReference>
<name>A0ABS1DUV7_RUBGE</name>
<organism evidence="1 2">
    <name type="scientific">Rubrivivax gelatinosus</name>
    <name type="common">Rhodocyclus gelatinosus</name>
    <name type="synonym">Rhodopseudomonas gelatinosa</name>
    <dbReference type="NCBI Taxonomy" id="28068"/>
    <lineage>
        <taxon>Bacteria</taxon>
        <taxon>Pseudomonadati</taxon>
        <taxon>Pseudomonadota</taxon>
        <taxon>Betaproteobacteria</taxon>
        <taxon>Burkholderiales</taxon>
        <taxon>Sphaerotilaceae</taxon>
        <taxon>Rubrivivax</taxon>
    </lineage>
</organism>
<comment type="caution">
    <text evidence="1">The sequence shown here is derived from an EMBL/GenBank/DDBJ whole genome shotgun (WGS) entry which is preliminary data.</text>
</comment>
<keyword evidence="2" id="KW-1185">Reference proteome</keyword>
<evidence type="ECO:0000313" key="2">
    <source>
        <dbReference type="Proteomes" id="UP001041814"/>
    </source>
</evidence>
<accession>A0ABS1DUV7</accession>
<gene>
    <name evidence="1" type="ORF">CKO43_10810</name>
</gene>
<proteinExistence type="predicted"/>